<dbReference type="GO" id="GO:0006874">
    <property type="term" value="P:intracellular calcium ion homeostasis"/>
    <property type="evidence" value="ECO:0007669"/>
    <property type="project" value="TreeGrafter"/>
</dbReference>
<dbReference type="GO" id="GO:0005886">
    <property type="term" value="C:plasma membrane"/>
    <property type="evidence" value="ECO:0007669"/>
    <property type="project" value="TreeGrafter"/>
</dbReference>
<dbReference type="Pfam" id="PF01699">
    <property type="entry name" value="Na_Ca_ex"/>
    <property type="match status" value="2"/>
</dbReference>
<dbReference type="RefSeq" id="WP_110795430.1">
    <property type="nucleotide sequence ID" value="NZ_KZ826483.1"/>
</dbReference>
<evidence type="ECO:0000313" key="8">
    <source>
        <dbReference type="Proteomes" id="UP000248012"/>
    </source>
</evidence>
<name>A0A2V4NDB9_9RHOB</name>
<keyword evidence="3 5" id="KW-1133">Transmembrane helix</keyword>
<dbReference type="OrthoDB" id="9794225at2"/>
<dbReference type="PANTHER" id="PTHR10846">
    <property type="entry name" value="SODIUM/POTASSIUM/CALCIUM EXCHANGER"/>
    <property type="match status" value="1"/>
</dbReference>
<evidence type="ECO:0000256" key="2">
    <source>
        <dbReference type="ARBA" id="ARBA00022692"/>
    </source>
</evidence>
<sequence length="320" mass="33241">MMEWLLAGLGLVILLLAGDALVKGAVNLALRVGIPALIVSLTIVAFGTSAPELLIAISAVSEGKPGLALGNVVGSNTANILLVLGIPALLAVMHTSQCNTRKSYIFMIVATLLFIGLAFTGTFTAVSGLILLGALALVLADAFRDAGAHRKAGAAAALLADPEEEVEGADPDMPWWKIGVFLGLGLIGLPLGADILVENASIIARDFGVSDTVIGLTLVALGTSLPELATTVMAALRRQADVALGNVIGSNMFNLLAIIGIASLVGPIPVDPEFLRFDLWVMLGASLLLVPFVFLARDITRIWGIFLTALYLGYVVIILI</sequence>
<evidence type="ECO:0000259" key="6">
    <source>
        <dbReference type="Pfam" id="PF01699"/>
    </source>
</evidence>
<keyword evidence="8" id="KW-1185">Reference proteome</keyword>
<evidence type="ECO:0000256" key="5">
    <source>
        <dbReference type="SAM" id="Phobius"/>
    </source>
</evidence>
<feature type="domain" description="Sodium/calcium exchanger membrane region" evidence="6">
    <location>
        <begin position="180"/>
        <end position="319"/>
    </location>
</feature>
<dbReference type="EMBL" id="QFVT01000004">
    <property type="protein sequence ID" value="PYC47780.1"/>
    <property type="molecule type" value="Genomic_DNA"/>
</dbReference>
<dbReference type="Proteomes" id="UP000248012">
    <property type="component" value="Unassembled WGS sequence"/>
</dbReference>
<feature type="transmembrane region" description="Helical" evidence="5">
    <location>
        <begin position="277"/>
        <end position="295"/>
    </location>
</feature>
<keyword evidence="4 5" id="KW-0472">Membrane</keyword>
<gene>
    <name evidence="7" type="ORF">DI396_06660</name>
</gene>
<feature type="transmembrane region" description="Helical" evidence="5">
    <location>
        <begin position="104"/>
        <end position="137"/>
    </location>
</feature>
<dbReference type="AlphaFoldDB" id="A0A2V4NDB9"/>
<evidence type="ECO:0000256" key="1">
    <source>
        <dbReference type="ARBA" id="ARBA00004141"/>
    </source>
</evidence>
<dbReference type="Gene3D" id="1.20.1420.30">
    <property type="entry name" value="NCX, central ion-binding region"/>
    <property type="match status" value="1"/>
</dbReference>
<dbReference type="InterPro" id="IPR044880">
    <property type="entry name" value="NCX_ion-bd_dom_sf"/>
</dbReference>
<feature type="transmembrane region" description="Helical" evidence="5">
    <location>
        <begin position="243"/>
        <end position="265"/>
    </location>
</feature>
<evidence type="ECO:0000313" key="7">
    <source>
        <dbReference type="EMBL" id="PYC47780.1"/>
    </source>
</evidence>
<feature type="domain" description="Sodium/calcium exchanger membrane region" evidence="6">
    <location>
        <begin position="4"/>
        <end position="139"/>
    </location>
</feature>
<protein>
    <submittedName>
        <fullName evidence="7">Sodium:proton exchanger</fullName>
    </submittedName>
</protein>
<feature type="transmembrane region" description="Helical" evidence="5">
    <location>
        <begin position="34"/>
        <end position="55"/>
    </location>
</feature>
<feature type="transmembrane region" description="Helical" evidence="5">
    <location>
        <begin position="67"/>
        <end position="92"/>
    </location>
</feature>
<feature type="transmembrane region" description="Helical" evidence="5">
    <location>
        <begin position="175"/>
        <end position="193"/>
    </location>
</feature>
<dbReference type="InterPro" id="IPR004837">
    <property type="entry name" value="NaCa_Exmemb"/>
</dbReference>
<keyword evidence="2 5" id="KW-0812">Transmembrane</keyword>
<feature type="transmembrane region" description="Helical" evidence="5">
    <location>
        <begin position="302"/>
        <end position="319"/>
    </location>
</feature>
<dbReference type="GO" id="GO:0005262">
    <property type="term" value="F:calcium channel activity"/>
    <property type="evidence" value="ECO:0007669"/>
    <property type="project" value="TreeGrafter"/>
</dbReference>
<dbReference type="PANTHER" id="PTHR10846:SF8">
    <property type="entry name" value="INNER MEMBRANE PROTEIN YRBG"/>
    <property type="match status" value="1"/>
</dbReference>
<dbReference type="GO" id="GO:0008273">
    <property type="term" value="F:calcium, potassium:sodium antiporter activity"/>
    <property type="evidence" value="ECO:0007669"/>
    <property type="project" value="TreeGrafter"/>
</dbReference>
<comment type="caution">
    <text evidence="7">The sequence shown here is derived from an EMBL/GenBank/DDBJ whole genome shotgun (WGS) entry which is preliminary data.</text>
</comment>
<dbReference type="NCBIfam" id="TIGR00367">
    <property type="entry name" value="calcium/sodium antiporter"/>
    <property type="match status" value="1"/>
</dbReference>
<organism evidence="7 8">
    <name type="scientific">Litorivita pollutaquae</name>
    <dbReference type="NCBI Taxonomy" id="2200892"/>
    <lineage>
        <taxon>Bacteria</taxon>
        <taxon>Pseudomonadati</taxon>
        <taxon>Pseudomonadota</taxon>
        <taxon>Alphaproteobacteria</taxon>
        <taxon>Rhodobacterales</taxon>
        <taxon>Paracoccaceae</taxon>
        <taxon>Litorivita</taxon>
    </lineage>
</organism>
<dbReference type="InterPro" id="IPR004481">
    <property type="entry name" value="K/Na/Ca-exchanger"/>
</dbReference>
<reference evidence="7 8" key="1">
    <citation type="submission" date="2018-05" db="EMBL/GenBank/DDBJ databases">
        <title>Oceanovita maritima gen. nov., sp. nov., a marine bacterium in the family Rhodobacteraceae isolated from surface seawater of Lundu port Xiamen, China.</title>
        <authorList>
            <person name="Hetharua B.H."/>
            <person name="Min D."/>
            <person name="Liao H."/>
            <person name="Tian Y."/>
        </authorList>
    </citation>
    <scope>NUCLEOTIDE SEQUENCE [LARGE SCALE GENOMIC DNA]</scope>
    <source>
        <strain evidence="7 8">FSX-11</strain>
    </source>
</reference>
<comment type="subcellular location">
    <subcellularLocation>
        <location evidence="1">Membrane</location>
        <topology evidence="1">Multi-pass membrane protein</topology>
    </subcellularLocation>
</comment>
<evidence type="ECO:0000256" key="4">
    <source>
        <dbReference type="ARBA" id="ARBA00023136"/>
    </source>
</evidence>
<accession>A0A2V4NDB9</accession>
<proteinExistence type="predicted"/>
<evidence type="ECO:0000256" key="3">
    <source>
        <dbReference type="ARBA" id="ARBA00022989"/>
    </source>
</evidence>